<dbReference type="Proteomes" id="UP000521943">
    <property type="component" value="Unassembled WGS sequence"/>
</dbReference>
<keyword evidence="2" id="KW-0472">Membrane</keyword>
<proteinExistence type="predicted"/>
<feature type="compositionally biased region" description="Basic and acidic residues" evidence="1">
    <location>
        <begin position="12"/>
        <end position="45"/>
    </location>
</feature>
<evidence type="ECO:0000256" key="1">
    <source>
        <dbReference type="SAM" id="MobiDB-lite"/>
    </source>
</evidence>
<dbReference type="AlphaFoldDB" id="A0A8H6HMX0"/>
<sequence>MSAAANPTSGAYRDRSKDPGHDADVDLEKGIGVREDDVQVVEREPTASSLSPSKPSPIATTTTAPPSSNNRASKSSSKRTSNSSQKRDSTKPSKRHSKTHRRTGSSTPSLASPRGSKHLPPRSPLSSTPPPPPPANDDNASLSSLTPSLAAHPPPPINVTKYTMSRRLSPYWSTKRGYATIAAIALLFVGVIVGAAVGGVLSNKADQKAGDKEAEASSAAESASASSALETGSVGRRGYEIGVPVVTAAGRQFAMRGGARPAFAFVPTPAPTATSL</sequence>
<feature type="compositionally biased region" description="Low complexity" evidence="1">
    <location>
        <begin position="140"/>
        <end position="151"/>
    </location>
</feature>
<feature type="compositionally biased region" description="Basic residues" evidence="1">
    <location>
        <begin position="92"/>
        <end position="103"/>
    </location>
</feature>
<evidence type="ECO:0000256" key="2">
    <source>
        <dbReference type="SAM" id="Phobius"/>
    </source>
</evidence>
<evidence type="ECO:0000313" key="4">
    <source>
        <dbReference type="Proteomes" id="UP000521943"/>
    </source>
</evidence>
<gene>
    <name evidence="3" type="ORF">DFP72DRAFT_1072884</name>
</gene>
<name>A0A8H6HMX0_9AGAR</name>
<feature type="compositionally biased region" description="Pro residues" evidence="1">
    <location>
        <begin position="121"/>
        <end position="135"/>
    </location>
</feature>
<feature type="transmembrane region" description="Helical" evidence="2">
    <location>
        <begin position="177"/>
        <end position="201"/>
    </location>
</feature>
<dbReference type="OrthoDB" id="3097796at2759"/>
<dbReference type="EMBL" id="JACGCI010000060">
    <property type="protein sequence ID" value="KAF6749979.1"/>
    <property type="molecule type" value="Genomic_DNA"/>
</dbReference>
<accession>A0A8H6HMX0</accession>
<keyword evidence="2" id="KW-1133">Transmembrane helix</keyword>
<keyword evidence="2" id="KW-0812">Transmembrane</keyword>
<organism evidence="3 4">
    <name type="scientific">Ephemerocybe angulata</name>
    <dbReference type="NCBI Taxonomy" id="980116"/>
    <lineage>
        <taxon>Eukaryota</taxon>
        <taxon>Fungi</taxon>
        <taxon>Dikarya</taxon>
        <taxon>Basidiomycota</taxon>
        <taxon>Agaricomycotina</taxon>
        <taxon>Agaricomycetes</taxon>
        <taxon>Agaricomycetidae</taxon>
        <taxon>Agaricales</taxon>
        <taxon>Agaricineae</taxon>
        <taxon>Psathyrellaceae</taxon>
        <taxon>Ephemerocybe</taxon>
    </lineage>
</organism>
<feature type="region of interest" description="Disordered" evidence="1">
    <location>
        <begin position="1"/>
        <end position="161"/>
    </location>
</feature>
<keyword evidence="4" id="KW-1185">Reference proteome</keyword>
<evidence type="ECO:0000313" key="3">
    <source>
        <dbReference type="EMBL" id="KAF6749979.1"/>
    </source>
</evidence>
<protein>
    <submittedName>
        <fullName evidence="3">Uncharacterized protein</fullName>
    </submittedName>
</protein>
<comment type="caution">
    <text evidence="3">The sequence shown here is derived from an EMBL/GenBank/DDBJ whole genome shotgun (WGS) entry which is preliminary data.</text>
</comment>
<feature type="compositionally biased region" description="Low complexity" evidence="1">
    <location>
        <begin position="51"/>
        <end position="84"/>
    </location>
</feature>
<reference evidence="3 4" key="1">
    <citation type="submission" date="2020-07" db="EMBL/GenBank/DDBJ databases">
        <title>Comparative genomics of pyrophilous fungi reveals a link between fire events and developmental genes.</title>
        <authorList>
            <consortium name="DOE Joint Genome Institute"/>
            <person name="Steindorff A.S."/>
            <person name="Carver A."/>
            <person name="Calhoun S."/>
            <person name="Stillman K."/>
            <person name="Liu H."/>
            <person name="Lipzen A."/>
            <person name="Pangilinan J."/>
            <person name="Labutti K."/>
            <person name="Bruns T.D."/>
            <person name="Grigoriev I.V."/>
        </authorList>
    </citation>
    <scope>NUCLEOTIDE SEQUENCE [LARGE SCALE GENOMIC DNA]</scope>
    <source>
        <strain evidence="3 4">CBS 144469</strain>
    </source>
</reference>